<evidence type="ECO:0000256" key="1">
    <source>
        <dbReference type="ARBA" id="ARBA00004141"/>
    </source>
</evidence>
<dbReference type="PANTHER" id="PTHR12428:SF65">
    <property type="entry name" value="CYTOCHROME C OXIDASE ASSEMBLY PROTEIN COX18, MITOCHONDRIAL"/>
    <property type="match status" value="1"/>
</dbReference>
<feature type="domain" description="Membrane insertase YidC/Oxa/ALB C-terminal" evidence="7">
    <location>
        <begin position="151"/>
        <end position="367"/>
    </location>
</feature>
<comment type="similarity">
    <text evidence="5">Belongs to the OXA1/ALB3/YidC family.</text>
</comment>
<reference evidence="8" key="1">
    <citation type="submission" date="2021-10" db="EMBL/GenBank/DDBJ databases">
        <title>Melipona bicolor Genome sequencing and assembly.</title>
        <authorList>
            <person name="Araujo N.S."/>
            <person name="Arias M.C."/>
        </authorList>
    </citation>
    <scope>NUCLEOTIDE SEQUENCE</scope>
    <source>
        <strain evidence="8">USP_2M_L1-L4_2017</strain>
        <tissue evidence="8">Whole body</tissue>
    </source>
</reference>
<evidence type="ECO:0000256" key="2">
    <source>
        <dbReference type="ARBA" id="ARBA00022692"/>
    </source>
</evidence>
<dbReference type="InterPro" id="IPR028055">
    <property type="entry name" value="YidC/Oxa/ALB_C"/>
</dbReference>
<evidence type="ECO:0000256" key="5">
    <source>
        <dbReference type="RuleBase" id="RU003945"/>
    </source>
</evidence>
<protein>
    <recommendedName>
        <fullName evidence="7">Membrane insertase YidC/Oxa/ALB C-terminal domain-containing protein</fullName>
    </recommendedName>
</protein>
<dbReference type="InterPro" id="IPR001708">
    <property type="entry name" value="YidC/ALB3/OXA1/COX18"/>
</dbReference>
<dbReference type="AlphaFoldDB" id="A0AA40GCI5"/>
<name>A0AA40GCI5_9HYME</name>
<dbReference type="Pfam" id="PF02096">
    <property type="entry name" value="60KD_IMP"/>
    <property type="match status" value="1"/>
</dbReference>
<dbReference type="GO" id="GO:0032979">
    <property type="term" value="P:protein insertion into mitochondrial inner membrane from matrix"/>
    <property type="evidence" value="ECO:0007669"/>
    <property type="project" value="TreeGrafter"/>
</dbReference>
<accession>A0AA40GCI5</accession>
<dbReference type="GO" id="GO:0032977">
    <property type="term" value="F:membrane insertase activity"/>
    <property type="evidence" value="ECO:0007669"/>
    <property type="project" value="InterPro"/>
</dbReference>
<evidence type="ECO:0000256" key="4">
    <source>
        <dbReference type="ARBA" id="ARBA00023136"/>
    </source>
</evidence>
<keyword evidence="2 5" id="KW-0812">Transmembrane</keyword>
<evidence type="ECO:0000256" key="3">
    <source>
        <dbReference type="ARBA" id="ARBA00022989"/>
    </source>
</evidence>
<evidence type="ECO:0000259" key="7">
    <source>
        <dbReference type="Pfam" id="PF02096"/>
    </source>
</evidence>
<organism evidence="8 9">
    <name type="scientific">Melipona bicolor</name>
    <dbReference type="NCBI Taxonomy" id="60889"/>
    <lineage>
        <taxon>Eukaryota</taxon>
        <taxon>Metazoa</taxon>
        <taxon>Ecdysozoa</taxon>
        <taxon>Arthropoda</taxon>
        <taxon>Hexapoda</taxon>
        <taxon>Insecta</taxon>
        <taxon>Pterygota</taxon>
        <taxon>Neoptera</taxon>
        <taxon>Endopterygota</taxon>
        <taxon>Hymenoptera</taxon>
        <taxon>Apocrita</taxon>
        <taxon>Aculeata</taxon>
        <taxon>Apoidea</taxon>
        <taxon>Anthophila</taxon>
        <taxon>Apidae</taxon>
        <taxon>Melipona</taxon>
    </lineage>
</organism>
<feature type="transmembrane region" description="Helical" evidence="6">
    <location>
        <begin position="295"/>
        <end position="313"/>
    </location>
</feature>
<dbReference type="EMBL" id="JAHYIQ010000002">
    <property type="protein sequence ID" value="KAK1135093.1"/>
    <property type="molecule type" value="Genomic_DNA"/>
</dbReference>
<feature type="transmembrane region" description="Helical" evidence="6">
    <location>
        <begin position="236"/>
        <end position="257"/>
    </location>
</feature>
<keyword evidence="9" id="KW-1185">Reference proteome</keyword>
<dbReference type="GO" id="GO:0005743">
    <property type="term" value="C:mitochondrial inner membrane"/>
    <property type="evidence" value="ECO:0007669"/>
    <property type="project" value="TreeGrafter"/>
</dbReference>
<evidence type="ECO:0000256" key="6">
    <source>
        <dbReference type="SAM" id="Phobius"/>
    </source>
</evidence>
<feature type="transmembrane region" description="Helical" evidence="6">
    <location>
        <begin position="334"/>
        <end position="355"/>
    </location>
</feature>
<proteinExistence type="inferred from homology"/>
<evidence type="ECO:0000313" key="8">
    <source>
        <dbReference type="EMBL" id="KAK1135093.1"/>
    </source>
</evidence>
<dbReference type="GO" id="GO:0033617">
    <property type="term" value="P:mitochondrial respiratory chain complex IV assembly"/>
    <property type="evidence" value="ECO:0007669"/>
    <property type="project" value="TreeGrafter"/>
</dbReference>
<dbReference type="CDD" id="cd20069">
    <property type="entry name" value="5TM_Oxa1-like"/>
    <property type="match status" value="1"/>
</dbReference>
<gene>
    <name evidence="8" type="ORF">K0M31_007863</name>
</gene>
<keyword evidence="3 6" id="KW-1133">Transmembrane helix</keyword>
<sequence>MNVRMFTKIQLHLKCYGNSFMKHSCSTHYVSNGACLNLYQNYFSNHKILVGYFSNKRNLSNTSNTILHQQLHPKILKTPLLCNKSIVLTKISNNYPILANHVRQYSNSGATIVNDTLRYNNGIFQMISESIIVEWVTEVFRFMHHQTGLPWWASILLTTILSRTFINLPLNILDLHNRAKQQNLKGEMMDIAERIRKKVDKEAVLSQLSAARTISLYAREFSKEQKKLYIRENCHPFKSVAIVLLQAPIWISFSVAIRNMCFMLPQIDPATVKDFQELSNGGFGWIQNLTDVDHFFIFPILFGLSNLVLMEVNHMLFRVTDSRFNRIYKNFCRILILCFVPLISWLPSCLSLFWVTNNLCAMSQSLLLLSPKVRRLFRIPKTDVEHRHPYEKLQERLLDVFYLKKSAKV</sequence>
<comment type="caution">
    <text evidence="8">The sequence shown here is derived from an EMBL/GenBank/DDBJ whole genome shotgun (WGS) entry which is preliminary data.</text>
</comment>
<dbReference type="Proteomes" id="UP001177670">
    <property type="component" value="Unassembled WGS sequence"/>
</dbReference>
<comment type="subcellular location">
    <subcellularLocation>
        <location evidence="1 5">Membrane</location>
        <topology evidence="1 5">Multi-pass membrane protein</topology>
    </subcellularLocation>
</comment>
<dbReference type="PANTHER" id="PTHR12428">
    <property type="entry name" value="OXA1"/>
    <property type="match status" value="1"/>
</dbReference>
<keyword evidence="4 6" id="KW-0472">Membrane</keyword>
<evidence type="ECO:0000313" key="9">
    <source>
        <dbReference type="Proteomes" id="UP001177670"/>
    </source>
</evidence>